<comment type="similarity">
    <text evidence="2 9">Belongs to the cytochrome P450 family.</text>
</comment>
<feature type="signal peptide" evidence="10">
    <location>
        <begin position="1"/>
        <end position="18"/>
    </location>
</feature>
<feature type="binding site" description="axial binding residue" evidence="8">
    <location>
        <position position="442"/>
    </location>
    <ligand>
        <name>heme</name>
        <dbReference type="ChEBI" id="CHEBI:30413"/>
    </ligand>
    <ligandPart>
        <name>Fe</name>
        <dbReference type="ChEBI" id="CHEBI:18248"/>
    </ligandPart>
</feature>
<protein>
    <recommendedName>
        <fullName evidence="13">Cytochrome P450</fullName>
    </recommendedName>
</protein>
<dbReference type="PROSITE" id="PS00086">
    <property type="entry name" value="CYTOCHROME_P450"/>
    <property type="match status" value="1"/>
</dbReference>
<keyword evidence="5 9" id="KW-0560">Oxidoreductase</keyword>
<accession>A0ABD3DY18</accession>
<evidence type="ECO:0000256" key="6">
    <source>
        <dbReference type="ARBA" id="ARBA00023004"/>
    </source>
</evidence>
<dbReference type="InterPro" id="IPR017972">
    <property type="entry name" value="Cyt_P450_CS"/>
</dbReference>
<evidence type="ECO:0000256" key="5">
    <source>
        <dbReference type="ARBA" id="ARBA00023002"/>
    </source>
</evidence>
<dbReference type="Pfam" id="PF00067">
    <property type="entry name" value="p450"/>
    <property type="match status" value="1"/>
</dbReference>
<dbReference type="FunFam" id="1.10.630.10:FF:000007">
    <property type="entry name" value="Cytochrome P450 76C4"/>
    <property type="match status" value="1"/>
</dbReference>
<dbReference type="CDD" id="cd11073">
    <property type="entry name" value="CYP76-like"/>
    <property type="match status" value="1"/>
</dbReference>
<evidence type="ECO:0000256" key="3">
    <source>
        <dbReference type="ARBA" id="ARBA00022617"/>
    </source>
</evidence>
<dbReference type="PANTHER" id="PTHR47950:SF14">
    <property type="entry name" value="CYTOCHROME P450 76A2-LIKE ISOFORM X1"/>
    <property type="match status" value="1"/>
</dbReference>
<dbReference type="Gene3D" id="1.10.630.10">
    <property type="entry name" value="Cytochrome P450"/>
    <property type="match status" value="1"/>
</dbReference>
<organism evidence="11 12">
    <name type="scientific">Castilleja foliolosa</name>
    <dbReference type="NCBI Taxonomy" id="1961234"/>
    <lineage>
        <taxon>Eukaryota</taxon>
        <taxon>Viridiplantae</taxon>
        <taxon>Streptophyta</taxon>
        <taxon>Embryophyta</taxon>
        <taxon>Tracheophyta</taxon>
        <taxon>Spermatophyta</taxon>
        <taxon>Magnoliopsida</taxon>
        <taxon>eudicotyledons</taxon>
        <taxon>Gunneridae</taxon>
        <taxon>Pentapetalae</taxon>
        <taxon>asterids</taxon>
        <taxon>lamiids</taxon>
        <taxon>Lamiales</taxon>
        <taxon>Orobanchaceae</taxon>
        <taxon>Pedicularideae</taxon>
        <taxon>Castillejinae</taxon>
        <taxon>Castilleja</taxon>
    </lineage>
</organism>
<evidence type="ECO:0000256" key="1">
    <source>
        <dbReference type="ARBA" id="ARBA00004167"/>
    </source>
</evidence>
<dbReference type="GO" id="GO:0016020">
    <property type="term" value="C:membrane"/>
    <property type="evidence" value="ECO:0007669"/>
    <property type="project" value="UniProtKB-SubCell"/>
</dbReference>
<keyword evidence="10" id="KW-0732">Signal</keyword>
<dbReference type="InterPro" id="IPR001128">
    <property type="entry name" value="Cyt_P450"/>
</dbReference>
<dbReference type="Proteomes" id="UP001632038">
    <property type="component" value="Unassembled WGS sequence"/>
</dbReference>
<evidence type="ECO:0000256" key="9">
    <source>
        <dbReference type="RuleBase" id="RU000461"/>
    </source>
</evidence>
<evidence type="ECO:0000313" key="12">
    <source>
        <dbReference type="Proteomes" id="UP001632038"/>
    </source>
</evidence>
<dbReference type="GO" id="GO:0046872">
    <property type="term" value="F:metal ion binding"/>
    <property type="evidence" value="ECO:0007669"/>
    <property type="project" value="UniProtKB-KW"/>
</dbReference>
<evidence type="ECO:0000256" key="2">
    <source>
        <dbReference type="ARBA" id="ARBA00010617"/>
    </source>
</evidence>
<dbReference type="InterPro" id="IPR036396">
    <property type="entry name" value="Cyt_P450_sf"/>
</dbReference>
<name>A0ABD3DY18_9LAMI</name>
<keyword evidence="3 8" id="KW-0349">Heme</keyword>
<sequence>MDWVWTFLLCCIGALGSALVLFRRRSPPATARLPPGPPGWPVFGNMFDLGSMPHQTIADLKQKYGPIVWLRIGSIKTMALLNAESAAELFKNHDANFAERTITEVMRAQDFHKASISLSPYGSYWRVMKRIMTVEMTVHKRIKETETVRRRCIDDMVGWIGKESGRVHVARFVFLASFNIVGNLMLSRDLVSPESTEGSEFFEAMIDFMEWSGYPNIADLFPCLRWIDPQGLRRRAERGMGRTLKVVGGFVEERLKERQLDEGTKKDFLEVLLECKRNGNGNDEMSDITDRDLNILILEAFLAASETTSSSIEWAMVELLKHPETMSKAQNELAQVVGRGNKFEEIHIENLPYLQAVIKETLRLHPPIPFLVPRRAIQETDFMGYRIPKNTQVFVNVWAIGRDPECWDEPLSFKPERFLGSKIDYRGQNFELIPFGAGRRICAGIPLGHQMLHLVLGSLLHEFDWRVDEIGRDGLMDTRERIGVTVRKLVPLEAVPRKCST</sequence>
<reference evidence="12" key="1">
    <citation type="journal article" date="2024" name="IScience">
        <title>Strigolactones Initiate the Formation of Haustorium-like Structures in Castilleja.</title>
        <authorList>
            <person name="Buerger M."/>
            <person name="Peterson D."/>
            <person name="Chory J."/>
        </authorList>
    </citation>
    <scope>NUCLEOTIDE SEQUENCE [LARGE SCALE GENOMIC DNA]</scope>
</reference>
<dbReference type="AlphaFoldDB" id="A0ABD3DY18"/>
<keyword evidence="6 8" id="KW-0408">Iron</keyword>
<dbReference type="InterPro" id="IPR002401">
    <property type="entry name" value="Cyt_P450_E_grp-I"/>
</dbReference>
<evidence type="ECO:0000256" key="7">
    <source>
        <dbReference type="ARBA" id="ARBA00023033"/>
    </source>
</evidence>
<evidence type="ECO:0000313" key="11">
    <source>
        <dbReference type="EMBL" id="KAL3647145.1"/>
    </source>
</evidence>
<keyword evidence="12" id="KW-1185">Reference proteome</keyword>
<dbReference type="EMBL" id="JAVIJP010000009">
    <property type="protein sequence ID" value="KAL3647145.1"/>
    <property type="molecule type" value="Genomic_DNA"/>
</dbReference>
<dbReference type="GO" id="GO:0004497">
    <property type="term" value="F:monooxygenase activity"/>
    <property type="evidence" value="ECO:0007669"/>
    <property type="project" value="UniProtKB-KW"/>
</dbReference>
<keyword evidence="7 9" id="KW-0503">Monooxygenase</keyword>
<evidence type="ECO:0000256" key="8">
    <source>
        <dbReference type="PIRSR" id="PIRSR602401-1"/>
    </source>
</evidence>
<comment type="caution">
    <text evidence="11">The sequence shown here is derived from an EMBL/GenBank/DDBJ whole genome shotgun (WGS) entry which is preliminary data.</text>
</comment>
<evidence type="ECO:0000256" key="4">
    <source>
        <dbReference type="ARBA" id="ARBA00022723"/>
    </source>
</evidence>
<feature type="chain" id="PRO_5044783880" description="Cytochrome P450" evidence="10">
    <location>
        <begin position="19"/>
        <end position="501"/>
    </location>
</feature>
<dbReference type="PRINTS" id="PR00463">
    <property type="entry name" value="EP450I"/>
</dbReference>
<dbReference type="PANTHER" id="PTHR47950">
    <property type="entry name" value="CYTOCHROME P450, FAMILY 76, SUBFAMILY C, POLYPEPTIDE 5-RELATED"/>
    <property type="match status" value="1"/>
</dbReference>
<gene>
    <name evidence="11" type="ORF">CASFOL_008113</name>
</gene>
<comment type="subcellular location">
    <subcellularLocation>
        <location evidence="1">Membrane</location>
        <topology evidence="1">Single-pass membrane protein</topology>
    </subcellularLocation>
</comment>
<dbReference type="SUPFAM" id="SSF48264">
    <property type="entry name" value="Cytochrome P450"/>
    <property type="match status" value="1"/>
</dbReference>
<keyword evidence="4 8" id="KW-0479">Metal-binding</keyword>
<dbReference type="PRINTS" id="PR00385">
    <property type="entry name" value="P450"/>
</dbReference>
<evidence type="ECO:0000256" key="10">
    <source>
        <dbReference type="SAM" id="SignalP"/>
    </source>
</evidence>
<evidence type="ECO:0008006" key="13">
    <source>
        <dbReference type="Google" id="ProtNLM"/>
    </source>
</evidence>
<comment type="cofactor">
    <cofactor evidence="8">
        <name>heme</name>
        <dbReference type="ChEBI" id="CHEBI:30413"/>
    </cofactor>
</comment>
<proteinExistence type="inferred from homology"/>